<sequence>MLDNALARLDTALGQLEAAARRRVEAERGRGNLETELALMQDDRARLAAELDGAMARLGQVETAAADVDQRLERAMNVVGAVIARVEAQQPPEPEAPAL</sequence>
<name>A0A9E7ZPV2_9HYPH</name>
<dbReference type="AlphaFoldDB" id="A0A9E7ZPV2"/>
<dbReference type="Pfam" id="PF13747">
    <property type="entry name" value="DUF4164"/>
    <property type="match status" value="1"/>
</dbReference>
<protein>
    <submittedName>
        <fullName evidence="2">DUF4164 domain-containing protein</fullName>
    </submittedName>
</protein>
<evidence type="ECO:0000313" key="2">
    <source>
        <dbReference type="EMBL" id="UZF89820.1"/>
    </source>
</evidence>
<reference evidence="2" key="1">
    <citation type="submission" date="2022-08" db="EMBL/GenBank/DDBJ databases">
        <title>Complete Genome Sequences of 2 Bosea sp. soil isolates.</title>
        <authorList>
            <person name="Alvarez Arevalo M."/>
            <person name="Sterndorff E.B."/>
            <person name="Faurdal D."/>
            <person name="Joergensen T.S."/>
            <person name="Weber T."/>
        </authorList>
    </citation>
    <scope>NUCLEOTIDE SEQUENCE</scope>
    <source>
        <strain evidence="2">NBC_00436</strain>
    </source>
</reference>
<proteinExistence type="predicted"/>
<organism evidence="2">
    <name type="scientific">Bosea sp. NBC_00436</name>
    <dbReference type="NCBI Taxonomy" id="2969620"/>
    <lineage>
        <taxon>Bacteria</taxon>
        <taxon>Pseudomonadati</taxon>
        <taxon>Pseudomonadota</taxon>
        <taxon>Alphaproteobacteria</taxon>
        <taxon>Hyphomicrobiales</taxon>
        <taxon>Boseaceae</taxon>
        <taxon>Bosea</taxon>
    </lineage>
</organism>
<feature type="coiled-coil region" evidence="1">
    <location>
        <begin position="2"/>
        <end position="50"/>
    </location>
</feature>
<dbReference type="InterPro" id="IPR025310">
    <property type="entry name" value="DUF4164"/>
</dbReference>
<dbReference type="EMBL" id="CP102774">
    <property type="protein sequence ID" value="UZF89820.1"/>
    <property type="molecule type" value="Genomic_DNA"/>
</dbReference>
<evidence type="ECO:0000256" key="1">
    <source>
        <dbReference type="SAM" id="Coils"/>
    </source>
</evidence>
<accession>A0A9E7ZPV2</accession>
<keyword evidence="1" id="KW-0175">Coiled coil</keyword>
<dbReference type="SUPFAM" id="SSF57997">
    <property type="entry name" value="Tropomyosin"/>
    <property type="match status" value="1"/>
</dbReference>
<gene>
    <name evidence="2" type="ORF">NWE54_15505</name>
</gene>